<dbReference type="PRINTS" id="PR00081">
    <property type="entry name" value="GDHRDH"/>
</dbReference>
<gene>
    <name evidence="4" type="ORF">M430DRAFT_121666</name>
</gene>
<dbReference type="Pfam" id="PF00106">
    <property type="entry name" value="adh_short"/>
    <property type="match status" value="1"/>
</dbReference>
<keyword evidence="5" id="KW-1185">Reference proteome</keyword>
<dbReference type="STRING" id="857342.A0A2T3B2N3"/>
<dbReference type="AlphaFoldDB" id="A0A2T3B2N3"/>
<proteinExistence type="inferred from homology"/>
<dbReference type="PRINTS" id="PR00080">
    <property type="entry name" value="SDRFAMILY"/>
</dbReference>
<dbReference type="InParanoid" id="A0A2T3B2N3"/>
<sequence length="305" mass="32798">MAFSVRGKTAIVTGAGSGINLAFANTLLSRGCNVLFADIKLRPEAQDLVDAHTAPKNADLGRAAFQETDVTEWKQLERMFQTALSHFGDIDIVVPGAGVYEPTWSNFWHPPGSALSKDPVDGNHYRLFDINVTHPIRTTQLALSYFLDKKKPGSILHVSSIAGQISSASTPLYMASKHAVSGFVRCLAPLESRFGIRVTAVAPGVIKTPIWTEAPDKLKMFDEAAGDEWVEPEDVANAMLDLVEKDECSAGKITGGIILEVGKNQTRIVAEFNDPGPSGAGHSVQNEPQIIEEIFKSAAAGGWGK</sequence>
<dbReference type="RefSeq" id="XP_024721151.1">
    <property type="nucleotide sequence ID" value="XM_024861811.1"/>
</dbReference>
<keyword evidence="2" id="KW-0560">Oxidoreductase</keyword>
<evidence type="ECO:0000256" key="3">
    <source>
        <dbReference type="RuleBase" id="RU000363"/>
    </source>
</evidence>
<organism evidence="4 5">
    <name type="scientific">Amorphotheca resinae ATCC 22711</name>
    <dbReference type="NCBI Taxonomy" id="857342"/>
    <lineage>
        <taxon>Eukaryota</taxon>
        <taxon>Fungi</taxon>
        <taxon>Dikarya</taxon>
        <taxon>Ascomycota</taxon>
        <taxon>Pezizomycotina</taxon>
        <taxon>Leotiomycetes</taxon>
        <taxon>Helotiales</taxon>
        <taxon>Amorphothecaceae</taxon>
        <taxon>Amorphotheca</taxon>
    </lineage>
</organism>
<evidence type="ECO:0008006" key="6">
    <source>
        <dbReference type="Google" id="ProtNLM"/>
    </source>
</evidence>
<evidence type="ECO:0000256" key="1">
    <source>
        <dbReference type="ARBA" id="ARBA00006484"/>
    </source>
</evidence>
<dbReference type="EMBL" id="KZ679011">
    <property type="protein sequence ID" value="PSS18799.1"/>
    <property type="molecule type" value="Genomic_DNA"/>
</dbReference>
<evidence type="ECO:0000313" key="4">
    <source>
        <dbReference type="EMBL" id="PSS18799.1"/>
    </source>
</evidence>
<dbReference type="GO" id="GO:0005737">
    <property type="term" value="C:cytoplasm"/>
    <property type="evidence" value="ECO:0007669"/>
    <property type="project" value="TreeGrafter"/>
</dbReference>
<dbReference type="OrthoDB" id="5296at2759"/>
<dbReference type="Proteomes" id="UP000241818">
    <property type="component" value="Unassembled WGS sequence"/>
</dbReference>
<dbReference type="Gene3D" id="3.40.50.720">
    <property type="entry name" value="NAD(P)-binding Rossmann-like Domain"/>
    <property type="match status" value="1"/>
</dbReference>
<reference evidence="4 5" key="1">
    <citation type="journal article" date="2018" name="New Phytol.">
        <title>Comparative genomics and transcriptomics depict ericoid mycorrhizal fungi as versatile saprotrophs and plant mutualists.</title>
        <authorList>
            <person name="Martino E."/>
            <person name="Morin E."/>
            <person name="Grelet G.A."/>
            <person name="Kuo A."/>
            <person name="Kohler A."/>
            <person name="Daghino S."/>
            <person name="Barry K.W."/>
            <person name="Cichocki N."/>
            <person name="Clum A."/>
            <person name="Dockter R.B."/>
            <person name="Hainaut M."/>
            <person name="Kuo R.C."/>
            <person name="LaButti K."/>
            <person name="Lindahl B.D."/>
            <person name="Lindquist E.A."/>
            <person name="Lipzen A."/>
            <person name="Khouja H.R."/>
            <person name="Magnuson J."/>
            <person name="Murat C."/>
            <person name="Ohm R.A."/>
            <person name="Singer S.W."/>
            <person name="Spatafora J.W."/>
            <person name="Wang M."/>
            <person name="Veneault-Fourrey C."/>
            <person name="Henrissat B."/>
            <person name="Grigoriev I.V."/>
            <person name="Martin F.M."/>
            <person name="Perotto S."/>
        </authorList>
    </citation>
    <scope>NUCLEOTIDE SEQUENCE [LARGE SCALE GENOMIC DNA]</scope>
    <source>
        <strain evidence="4 5">ATCC 22711</strain>
    </source>
</reference>
<dbReference type="GeneID" id="36569892"/>
<accession>A0A2T3B2N3</accession>
<dbReference type="FunFam" id="3.40.50.720:FF:000643">
    <property type="entry name" value="Short chain dehydrogenase/reductase family oxidoreductase, putative"/>
    <property type="match status" value="1"/>
</dbReference>
<comment type="similarity">
    <text evidence="1 3">Belongs to the short-chain dehydrogenases/reductases (SDR) family.</text>
</comment>
<dbReference type="PANTHER" id="PTHR44229:SF4">
    <property type="entry name" value="15-HYDROXYPROSTAGLANDIN DEHYDROGENASE [NAD(+)]"/>
    <property type="match status" value="1"/>
</dbReference>
<dbReference type="InterPro" id="IPR036291">
    <property type="entry name" value="NAD(P)-bd_dom_sf"/>
</dbReference>
<protein>
    <recommendedName>
        <fullName evidence="6">NAD-dependent 15-hydroxyprostaglandin dehydrogenase</fullName>
    </recommendedName>
</protein>
<evidence type="ECO:0000313" key="5">
    <source>
        <dbReference type="Proteomes" id="UP000241818"/>
    </source>
</evidence>
<dbReference type="GO" id="GO:0016616">
    <property type="term" value="F:oxidoreductase activity, acting on the CH-OH group of donors, NAD or NADP as acceptor"/>
    <property type="evidence" value="ECO:0007669"/>
    <property type="project" value="TreeGrafter"/>
</dbReference>
<name>A0A2T3B2N3_AMORE</name>
<dbReference type="InterPro" id="IPR002347">
    <property type="entry name" value="SDR_fam"/>
</dbReference>
<dbReference type="SUPFAM" id="SSF51735">
    <property type="entry name" value="NAD(P)-binding Rossmann-fold domains"/>
    <property type="match status" value="1"/>
</dbReference>
<evidence type="ECO:0000256" key="2">
    <source>
        <dbReference type="ARBA" id="ARBA00023002"/>
    </source>
</evidence>
<dbReference type="PANTHER" id="PTHR44229">
    <property type="entry name" value="15-HYDROXYPROSTAGLANDIN DEHYDROGENASE [NAD(+)]"/>
    <property type="match status" value="1"/>
</dbReference>